<evidence type="ECO:0000256" key="1">
    <source>
        <dbReference type="SAM" id="MobiDB-lite"/>
    </source>
</evidence>
<reference evidence="2" key="2">
    <citation type="submission" date="2014-07" db="EMBL/GenBank/DDBJ databases">
        <authorList>
            <person name="Hull J."/>
        </authorList>
    </citation>
    <scope>NUCLEOTIDE SEQUENCE</scope>
</reference>
<evidence type="ECO:0000313" key="2">
    <source>
        <dbReference type="EMBL" id="JAG38563.1"/>
    </source>
</evidence>
<protein>
    <submittedName>
        <fullName evidence="2">Structural maintenance of chromosomes protein 6</fullName>
    </submittedName>
</protein>
<proteinExistence type="predicted"/>
<accession>A0A0A9Z5G2</accession>
<feature type="region of interest" description="Disordered" evidence="1">
    <location>
        <begin position="1"/>
        <end position="36"/>
    </location>
</feature>
<gene>
    <name evidence="2" type="primary">smc6_0</name>
    <name evidence="2" type="ORF">CM83_102615</name>
</gene>
<dbReference type="EMBL" id="GBHO01005041">
    <property type="protein sequence ID" value="JAG38563.1"/>
    <property type="molecule type" value="Transcribed_RNA"/>
</dbReference>
<sequence length="103" mass="11450">MIQEMKDSLGRTQHSDEGRLSGEGSKDEAHTDAVKYENMDSDTKFVHYRSRKEAQMYPVLTLKDGIVSKDQEFGESVPYTGISVDGDTNTTLNTKTSVKDAAE</sequence>
<name>A0A0A9Z5G2_LYGHE</name>
<reference evidence="2" key="1">
    <citation type="journal article" date="2014" name="PLoS ONE">
        <title>Transcriptome-Based Identification of ABC Transporters in the Western Tarnished Plant Bug Lygus hesperus.</title>
        <authorList>
            <person name="Hull J.J."/>
            <person name="Chaney K."/>
            <person name="Geib S.M."/>
            <person name="Fabrick J.A."/>
            <person name="Brent C.S."/>
            <person name="Walsh D."/>
            <person name="Lavine L.C."/>
        </authorList>
    </citation>
    <scope>NUCLEOTIDE SEQUENCE</scope>
</reference>
<organism evidence="2">
    <name type="scientific">Lygus hesperus</name>
    <name type="common">Western plant bug</name>
    <dbReference type="NCBI Taxonomy" id="30085"/>
    <lineage>
        <taxon>Eukaryota</taxon>
        <taxon>Metazoa</taxon>
        <taxon>Ecdysozoa</taxon>
        <taxon>Arthropoda</taxon>
        <taxon>Hexapoda</taxon>
        <taxon>Insecta</taxon>
        <taxon>Pterygota</taxon>
        <taxon>Neoptera</taxon>
        <taxon>Paraneoptera</taxon>
        <taxon>Hemiptera</taxon>
        <taxon>Heteroptera</taxon>
        <taxon>Panheteroptera</taxon>
        <taxon>Cimicomorpha</taxon>
        <taxon>Miridae</taxon>
        <taxon>Mirini</taxon>
        <taxon>Lygus</taxon>
    </lineage>
</organism>
<dbReference type="AlphaFoldDB" id="A0A0A9Z5G2"/>